<dbReference type="PANTHER" id="PTHR20930">
    <property type="entry name" value="OVARIAN CARCINOMA ANTIGEN CA125-RELATED"/>
    <property type="match status" value="1"/>
</dbReference>
<dbReference type="CDD" id="cd02340">
    <property type="entry name" value="ZZ_NBR1_like"/>
    <property type="match status" value="3"/>
</dbReference>
<feature type="compositionally biased region" description="Low complexity" evidence="5">
    <location>
        <begin position="780"/>
        <end position="795"/>
    </location>
</feature>
<evidence type="ECO:0000256" key="2">
    <source>
        <dbReference type="ARBA" id="ARBA00022771"/>
    </source>
</evidence>
<feature type="compositionally biased region" description="Polar residues" evidence="5">
    <location>
        <begin position="228"/>
        <end position="238"/>
    </location>
</feature>
<evidence type="ECO:0000256" key="5">
    <source>
        <dbReference type="SAM" id="MobiDB-lite"/>
    </source>
</evidence>
<proteinExistence type="predicted"/>
<feature type="region of interest" description="Disordered" evidence="5">
    <location>
        <begin position="434"/>
        <end position="460"/>
    </location>
</feature>
<dbReference type="Gene3D" id="1.10.8.10">
    <property type="entry name" value="DNA helicase RuvA subunit, C-terminal domain"/>
    <property type="match status" value="1"/>
</dbReference>
<dbReference type="InterPro" id="IPR013783">
    <property type="entry name" value="Ig-like_fold"/>
</dbReference>
<evidence type="ECO:0000259" key="6">
    <source>
        <dbReference type="PROSITE" id="PS50135"/>
    </source>
</evidence>
<organism evidence="7 8">
    <name type="scientific">Helicostylum pulchrum</name>
    <dbReference type="NCBI Taxonomy" id="562976"/>
    <lineage>
        <taxon>Eukaryota</taxon>
        <taxon>Fungi</taxon>
        <taxon>Fungi incertae sedis</taxon>
        <taxon>Mucoromycota</taxon>
        <taxon>Mucoromycotina</taxon>
        <taxon>Mucoromycetes</taxon>
        <taxon>Mucorales</taxon>
        <taxon>Mucorineae</taxon>
        <taxon>Mucoraceae</taxon>
        <taxon>Helicostylum</taxon>
    </lineage>
</organism>
<evidence type="ECO:0000313" key="8">
    <source>
        <dbReference type="Proteomes" id="UP001476247"/>
    </source>
</evidence>
<feature type="compositionally biased region" description="Low complexity" evidence="5">
    <location>
        <begin position="434"/>
        <end position="449"/>
    </location>
</feature>
<evidence type="ECO:0000313" key="7">
    <source>
        <dbReference type="EMBL" id="GAA5795228.1"/>
    </source>
</evidence>
<dbReference type="InterPro" id="IPR043145">
    <property type="entry name" value="Znf_ZZ_sf"/>
</dbReference>
<dbReference type="Pfam" id="PF16158">
    <property type="entry name" value="N_BRCA1_IG"/>
    <property type="match status" value="1"/>
</dbReference>
<keyword evidence="1" id="KW-0479">Metal-binding</keyword>
<evidence type="ECO:0000256" key="4">
    <source>
        <dbReference type="PROSITE-ProRule" id="PRU00228"/>
    </source>
</evidence>
<feature type="domain" description="ZZ-type" evidence="6">
    <location>
        <begin position="336"/>
        <end position="389"/>
    </location>
</feature>
<dbReference type="EMBL" id="BAABUJ010000004">
    <property type="protein sequence ID" value="GAA5795228.1"/>
    <property type="molecule type" value="Genomic_DNA"/>
</dbReference>
<evidence type="ECO:0000256" key="1">
    <source>
        <dbReference type="ARBA" id="ARBA00022723"/>
    </source>
</evidence>
<dbReference type="InterPro" id="IPR000433">
    <property type="entry name" value="Znf_ZZ"/>
</dbReference>
<feature type="domain" description="ZZ-type" evidence="6">
    <location>
        <begin position="176"/>
        <end position="227"/>
    </location>
</feature>
<protein>
    <recommendedName>
        <fullName evidence="6">ZZ-type domain-containing protein</fullName>
    </recommendedName>
</protein>
<dbReference type="PROSITE" id="PS50135">
    <property type="entry name" value="ZF_ZZ_2"/>
    <property type="match status" value="2"/>
</dbReference>
<gene>
    <name evidence="7" type="ORF">HPULCUR_000583</name>
</gene>
<dbReference type="Proteomes" id="UP001476247">
    <property type="component" value="Unassembled WGS sequence"/>
</dbReference>
<sequence>MSQFWFKVYSPEHDETRILWMDVPRGDDIYIFKQLKDDVRNVFSLGKDYEFYFLHTDKDNDDVAIKKNYELLNYMFRMENNNKLKLTIATHKQKEPTQDTTPNSNDDSPAALSESFQSIMKHLELGMSSLQASVEKNAVSVATSTVDTVVKTAAETAASVYRSMHPLTSSFSEKPQFDVICDGCYTPIRGQRWRCETCDDFDLCSTCKSRVNHNQTHNFRHIKKETSFYPQENNAPEQNDTDSDESNPSQTIFICDYCDSDIVGIRHTCGACPDFDLCHSCFSIVKENHPEHIFVTRLVGAQAYKTKNVRPSKNKNAGPSVSPWKSYDQEIPVVHHIGVKCDNCDRDITGTRFKCGHCINYDLCETCEQVALSVHDSHHAFIKIRFPIQSITKKVILPRFVPLSEKTLETNREMESVSSSKSKLEEISVMTEMSEASSSSGSSNSVLISEKSPHVPPEPSIVKAPSTVTASPGIPVIIEPSLSACFVSDINIPDGTTIVPKKTFIKMWKIMNNGSTDWPVGTHLLFAGGSILRPHPVSRPDSFVVPVVSPKEETCITAELRAPDCSGEYSSYFCLCTPDGVRFGDMLWCSIKVDHDEEPGTITRTASAVDIMMNSSNSMIYPTISTASSFYELPTELESNDGYTDHDQCSVSTNDHTSIMTSNLSYTNSHVSSPAASELDIGERHRDSFFPVEVVENEEEERSPVITQEYQVISPAASVISSASISSDASAVSAINLASSTDAIPPQVIHSNMTEDNDSEDEFIMIESQENASEEKPHNNMKTNNNSNNNSLASSSHTVTPVQEIISDEVVYRTQLLKLHEMGFTNCDDLAISLLKSHKGRVEDVIAKLLYYP</sequence>
<keyword evidence="2 4" id="KW-0863">Zinc-finger</keyword>
<dbReference type="Gene3D" id="3.30.60.90">
    <property type="match status" value="3"/>
</dbReference>
<dbReference type="SUPFAM" id="SSF57850">
    <property type="entry name" value="RING/U-box"/>
    <property type="match status" value="3"/>
</dbReference>
<feature type="region of interest" description="Disordered" evidence="5">
    <location>
        <begin position="770"/>
        <end position="795"/>
    </location>
</feature>
<dbReference type="Gene3D" id="2.60.40.10">
    <property type="entry name" value="Immunoglobulins"/>
    <property type="match status" value="1"/>
</dbReference>
<dbReference type="PANTHER" id="PTHR20930:SF0">
    <property type="entry name" value="PROTEIN ILRUN"/>
    <property type="match status" value="1"/>
</dbReference>
<dbReference type="InterPro" id="IPR032350">
    <property type="entry name" value="Nbr1_FW"/>
</dbReference>
<accession>A0ABP9XLC6</accession>
<dbReference type="Pfam" id="PF00569">
    <property type="entry name" value="ZZ"/>
    <property type="match status" value="3"/>
</dbReference>
<reference evidence="7 8" key="1">
    <citation type="submission" date="2024-04" db="EMBL/GenBank/DDBJ databases">
        <title>genome sequences of Mucor flavus KT1a and Helicostylum pulchrum KT1b strains isolation_sourced from the surface of a dry-aged beef.</title>
        <authorList>
            <person name="Toyotome T."/>
            <person name="Hosono M."/>
            <person name="Torimaru M."/>
            <person name="Fukuda K."/>
            <person name="Mikami N."/>
        </authorList>
    </citation>
    <scope>NUCLEOTIDE SEQUENCE [LARGE SCALE GENOMIC DNA]</scope>
    <source>
        <strain evidence="7 8">KT1b</strain>
    </source>
</reference>
<keyword evidence="3" id="KW-0862">Zinc</keyword>
<name>A0ABP9XLC6_9FUNG</name>
<dbReference type="CDD" id="cd14947">
    <property type="entry name" value="NBR1_like"/>
    <property type="match status" value="1"/>
</dbReference>
<keyword evidence="8" id="KW-1185">Reference proteome</keyword>
<feature type="region of interest" description="Disordered" evidence="5">
    <location>
        <begin position="225"/>
        <end position="247"/>
    </location>
</feature>
<evidence type="ECO:0000256" key="3">
    <source>
        <dbReference type="ARBA" id="ARBA00022833"/>
    </source>
</evidence>
<comment type="caution">
    <text evidence="7">The sequence shown here is derived from an EMBL/GenBank/DDBJ whole genome shotgun (WGS) entry which is preliminary data.</text>
</comment>
<dbReference type="PROSITE" id="PS01357">
    <property type="entry name" value="ZF_ZZ_1"/>
    <property type="match status" value="2"/>
</dbReference>
<dbReference type="SMART" id="SM00291">
    <property type="entry name" value="ZnF_ZZ"/>
    <property type="match status" value="3"/>
</dbReference>